<evidence type="ECO:0000313" key="2">
    <source>
        <dbReference type="Proteomes" id="UP000191004"/>
    </source>
</evidence>
<accession>A0A1T3CL15</accession>
<dbReference type="Proteomes" id="UP000191004">
    <property type="component" value="Unassembled WGS sequence"/>
</dbReference>
<sequence>MSSIFIDNATGSTLYLYPGEIALIDPPSQIDSGKTAEIRYHPAKKSDCIYGDKNGSEFFIGVGSEDGNSIHNINGLLVREESSDESGQQTYKITRQ</sequence>
<protein>
    <submittedName>
        <fullName evidence="1">Uncharacterized protein</fullName>
    </submittedName>
</protein>
<evidence type="ECO:0000313" key="1">
    <source>
        <dbReference type="EMBL" id="OPB41762.1"/>
    </source>
</evidence>
<dbReference type="EMBL" id="LVVK01000014">
    <property type="protein sequence ID" value="OPB41762.1"/>
    <property type="molecule type" value="Genomic_DNA"/>
</dbReference>
<comment type="caution">
    <text evidence="1">The sequence shown here is derived from an EMBL/GenBank/DDBJ whole genome shotgun (WGS) entry which is preliminary data.</text>
</comment>
<reference evidence="1 2" key="1">
    <citation type="submission" date="2016-04" db="EMBL/GenBank/DDBJ databases">
        <title>Multiple horizontal gene transfer events from other fungi enriched the ability of the initially mycotrophic fungus Trichoderma (Ascomycota) to feed on dead plant biomass.</title>
        <authorList>
            <person name="Atanasova L."/>
            <person name="Chenthamara K."/>
            <person name="Zhang J."/>
            <person name="Grujic M."/>
            <person name="Henrissat B."/>
            <person name="Kuo A."/>
            <person name="Aertz A."/>
            <person name="Salamov A."/>
            <person name="Lipzen A."/>
            <person name="Labutti K."/>
            <person name="Barry K."/>
            <person name="Miao Y."/>
            <person name="Rahimi M.J."/>
            <person name="Shen Q."/>
            <person name="Grigoriev I.V."/>
            <person name="Kubicek C.P."/>
            <person name="Druzhinina I.S."/>
        </authorList>
    </citation>
    <scope>NUCLEOTIDE SEQUENCE [LARGE SCALE GENOMIC DNA]</scope>
    <source>
        <strain evidence="1 2">NJAU 4742</strain>
    </source>
</reference>
<keyword evidence="2" id="KW-1185">Reference proteome</keyword>
<dbReference type="AlphaFoldDB" id="A0A1T3CL15"/>
<name>A0A1T3CL15_9HYPO</name>
<gene>
    <name evidence="1" type="ORF">A0O28_0103220</name>
</gene>
<organism evidence="1 2">
    <name type="scientific">Trichoderma guizhouense</name>
    <dbReference type="NCBI Taxonomy" id="1491466"/>
    <lineage>
        <taxon>Eukaryota</taxon>
        <taxon>Fungi</taxon>
        <taxon>Dikarya</taxon>
        <taxon>Ascomycota</taxon>
        <taxon>Pezizomycotina</taxon>
        <taxon>Sordariomycetes</taxon>
        <taxon>Hypocreomycetidae</taxon>
        <taxon>Hypocreales</taxon>
        <taxon>Hypocreaceae</taxon>
        <taxon>Trichoderma</taxon>
    </lineage>
</organism>
<proteinExistence type="predicted"/>